<evidence type="ECO:0000313" key="11">
    <source>
        <dbReference type="Proteomes" id="UP001143463"/>
    </source>
</evidence>
<keyword evidence="5 9" id="KW-1133">Transmembrane helix</keyword>
<feature type="transmembrane region" description="Helical" evidence="9">
    <location>
        <begin position="22"/>
        <end position="45"/>
    </location>
</feature>
<feature type="binding site" evidence="7">
    <location>
        <position position="185"/>
    </location>
    <ligand>
        <name>Mg(2+)</name>
        <dbReference type="ChEBI" id="CHEBI:18420"/>
    </ligand>
</feature>
<comment type="caution">
    <text evidence="10">The sequence shown here is derived from an EMBL/GenBank/DDBJ whole genome shotgun (WGS) entry which is preliminary data.</text>
</comment>
<dbReference type="Proteomes" id="UP001143463">
    <property type="component" value="Unassembled WGS sequence"/>
</dbReference>
<sequence>MVLAQSSYGQSSFGLGLPIREYLLVGLAAAVVTFLLVGLVRVLALRLGAVAWPRGRDVHVTPTPRWGGLAMFGGVLAGIGLAAQLPALRLAFDYSRDVQGVLLAAVLLVAVGALDDRFELDAITKAAGQVTAAGVLVLFGVQFSVFWIPWGGGGTGISGSILSLGPEQGVVLTVVLTVALVNAMNFVDGLDGLAAGIGLIAATATCAFAIGLIRENGNDAAAYPPALMASVLAGACLGFLPHNFNPARIFMGDSGSMLIGLMLAAATTSASGKIPITTTTDGTDVLALFAPLIVLAAVVFVPLLDLLMAVVRRTRAGMSPFSPDKMHLHHRLLEIGHSQRRAVLLIYLWAGILAFGAVALALIDDPAFVLWAVALGLGVAVLATAVPRARTARRAGSAGPPRPGAPPRATGRT</sequence>
<reference evidence="10" key="2">
    <citation type="submission" date="2023-01" db="EMBL/GenBank/DDBJ databases">
        <authorList>
            <person name="Sun Q."/>
            <person name="Evtushenko L."/>
        </authorList>
    </citation>
    <scope>NUCLEOTIDE SEQUENCE</scope>
    <source>
        <strain evidence="10">VKM Ac-1069</strain>
    </source>
</reference>
<keyword evidence="4 9" id="KW-0812">Transmembrane</keyword>
<evidence type="ECO:0000256" key="8">
    <source>
        <dbReference type="SAM" id="MobiDB-lite"/>
    </source>
</evidence>
<dbReference type="AlphaFoldDB" id="A0A9W6NVQ4"/>
<feature type="transmembrane region" description="Helical" evidence="9">
    <location>
        <begin position="225"/>
        <end position="244"/>
    </location>
</feature>
<dbReference type="Pfam" id="PF00953">
    <property type="entry name" value="Glycos_transf_4"/>
    <property type="match status" value="1"/>
</dbReference>
<dbReference type="GO" id="GO:0005886">
    <property type="term" value="C:plasma membrane"/>
    <property type="evidence" value="ECO:0007669"/>
    <property type="project" value="UniProtKB-SubCell"/>
</dbReference>
<feature type="transmembrane region" description="Helical" evidence="9">
    <location>
        <begin position="98"/>
        <end position="114"/>
    </location>
</feature>
<feature type="transmembrane region" description="Helical" evidence="9">
    <location>
        <begin position="368"/>
        <end position="386"/>
    </location>
</feature>
<accession>A0A9W6NVQ4</accession>
<feature type="transmembrane region" description="Helical" evidence="9">
    <location>
        <begin position="288"/>
        <end position="311"/>
    </location>
</feature>
<feature type="region of interest" description="Disordered" evidence="8">
    <location>
        <begin position="392"/>
        <end position="413"/>
    </location>
</feature>
<dbReference type="GO" id="GO:0044038">
    <property type="term" value="P:cell wall macromolecule biosynthetic process"/>
    <property type="evidence" value="ECO:0007669"/>
    <property type="project" value="TreeGrafter"/>
</dbReference>
<evidence type="ECO:0000256" key="4">
    <source>
        <dbReference type="ARBA" id="ARBA00022692"/>
    </source>
</evidence>
<dbReference type="GO" id="GO:0071555">
    <property type="term" value="P:cell wall organization"/>
    <property type="evidence" value="ECO:0007669"/>
    <property type="project" value="TreeGrafter"/>
</dbReference>
<keyword evidence="7" id="KW-0460">Magnesium</keyword>
<dbReference type="PANTHER" id="PTHR22926:SF3">
    <property type="entry name" value="UNDECAPRENYL-PHOSPHATE ALPHA-N-ACETYLGLUCOSAMINYL 1-PHOSPHATE TRANSFERASE"/>
    <property type="match status" value="1"/>
</dbReference>
<feature type="transmembrane region" description="Helical" evidence="9">
    <location>
        <begin position="256"/>
        <end position="276"/>
    </location>
</feature>
<evidence type="ECO:0000256" key="7">
    <source>
        <dbReference type="PIRSR" id="PIRSR600715-1"/>
    </source>
</evidence>
<gene>
    <name evidence="10" type="primary">rfe</name>
    <name evidence="10" type="ORF">GCM10017577_19370</name>
</gene>
<evidence type="ECO:0000256" key="2">
    <source>
        <dbReference type="ARBA" id="ARBA00022475"/>
    </source>
</evidence>
<feature type="transmembrane region" description="Helical" evidence="9">
    <location>
        <begin position="168"/>
        <end position="186"/>
    </location>
</feature>
<feature type="transmembrane region" description="Helical" evidence="9">
    <location>
        <begin position="126"/>
        <end position="148"/>
    </location>
</feature>
<keyword evidence="7" id="KW-0479">Metal-binding</keyword>
<reference evidence="10" key="1">
    <citation type="journal article" date="2014" name="Int. J. Syst. Evol. Microbiol.">
        <title>Complete genome sequence of Corynebacterium casei LMG S-19264T (=DSM 44701T), isolated from a smear-ripened cheese.</title>
        <authorList>
            <consortium name="US DOE Joint Genome Institute (JGI-PGF)"/>
            <person name="Walter F."/>
            <person name="Albersmeier A."/>
            <person name="Kalinowski J."/>
            <person name="Ruckert C."/>
        </authorList>
    </citation>
    <scope>NUCLEOTIDE SEQUENCE</scope>
    <source>
        <strain evidence="10">VKM Ac-1069</strain>
    </source>
</reference>
<dbReference type="GO" id="GO:0046872">
    <property type="term" value="F:metal ion binding"/>
    <property type="evidence" value="ECO:0007669"/>
    <property type="project" value="UniProtKB-KW"/>
</dbReference>
<keyword evidence="11" id="KW-1185">Reference proteome</keyword>
<evidence type="ECO:0000256" key="1">
    <source>
        <dbReference type="ARBA" id="ARBA00004651"/>
    </source>
</evidence>
<protein>
    <submittedName>
        <fullName evidence="10">Undecaprenyl-phosphate alpha-N-acetylglucosaminyl 1-phosphate transferase</fullName>
    </submittedName>
</protein>
<evidence type="ECO:0000256" key="3">
    <source>
        <dbReference type="ARBA" id="ARBA00022679"/>
    </source>
</evidence>
<evidence type="ECO:0000256" key="5">
    <source>
        <dbReference type="ARBA" id="ARBA00022989"/>
    </source>
</evidence>
<feature type="transmembrane region" description="Helical" evidence="9">
    <location>
        <begin position="66"/>
        <end position="86"/>
    </location>
</feature>
<dbReference type="GO" id="GO:0016780">
    <property type="term" value="F:phosphotransferase activity, for other substituted phosphate groups"/>
    <property type="evidence" value="ECO:0007669"/>
    <property type="project" value="InterPro"/>
</dbReference>
<dbReference type="GO" id="GO:0009103">
    <property type="term" value="P:lipopolysaccharide biosynthetic process"/>
    <property type="evidence" value="ECO:0007669"/>
    <property type="project" value="TreeGrafter"/>
</dbReference>
<keyword evidence="3 10" id="KW-0808">Transferase</keyword>
<keyword evidence="2" id="KW-1003">Cell membrane</keyword>
<keyword evidence="6 9" id="KW-0472">Membrane</keyword>
<feature type="transmembrane region" description="Helical" evidence="9">
    <location>
        <begin position="342"/>
        <end position="362"/>
    </location>
</feature>
<dbReference type="CDD" id="cd06853">
    <property type="entry name" value="GT_WecA_like"/>
    <property type="match status" value="1"/>
</dbReference>
<dbReference type="PANTHER" id="PTHR22926">
    <property type="entry name" value="PHOSPHO-N-ACETYLMURAMOYL-PENTAPEPTIDE-TRANSFERASE"/>
    <property type="match status" value="1"/>
</dbReference>
<dbReference type="InterPro" id="IPR000715">
    <property type="entry name" value="Glycosyl_transferase_4"/>
</dbReference>
<proteinExistence type="predicted"/>
<comment type="subcellular location">
    <subcellularLocation>
        <location evidence="1">Cell membrane</location>
        <topology evidence="1">Multi-pass membrane protein</topology>
    </subcellularLocation>
</comment>
<evidence type="ECO:0000256" key="6">
    <source>
        <dbReference type="ARBA" id="ARBA00023136"/>
    </source>
</evidence>
<feature type="binding site" evidence="7">
    <location>
        <position position="253"/>
    </location>
    <ligand>
        <name>Mg(2+)</name>
        <dbReference type="ChEBI" id="CHEBI:18420"/>
    </ligand>
</feature>
<evidence type="ECO:0000313" key="10">
    <source>
        <dbReference type="EMBL" id="GLL10796.1"/>
    </source>
</evidence>
<evidence type="ECO:0000256" key="9">
    <source>
        <dbReference type="SAM" id="Phobius"/>
    </source>
</evidence>
<name>A0A9W6NVQ4_9PSEU</name>
<comment type="cofactor">
    <cofactor evidence="7">
        <name>Mg(2+)</name>
        <dbReference type="ChEBI" id="CHEBI:18420"/>
    </cofactor>
</comment>
<organism evidence="10 11">
    <name type="scientific">Pseudonocardia halophobica</name>
    <dbReference type="NCBI Taxonomy" id="29401"/>
    <lineage>
        <taxon>Bacteria</taxon>
        <taxon>Bacillati</taxon>
        <taxon>Actinomycetota</taxon>
        <taxon>Actinomycetes</taxon>
        <taxon>Pseudonocardiales</taxon>
        <taxon>Pseudonocardiaceae</taxon>
        <taxon>Pseudonocardia</taxon>
    </lineage>
</organism>
<dbReference type="EMBL" id="BSFQ01000006">
    <property type="protein sequence ID" value="GLL10796.1"/>
    <property type="molecule type" value="Genomic_DNA"/>
</dbReference>
<feature type="transmembrane region" description="Helical" evidence="9">
    <location>
        <begin position="193"/>
        <end position="213"/>
    </location>
</feature>